<dbReference type="Pfam" id="PF13844">
    <property type="entry name" value="Glyco_transf_41"/>
    <property type="match status" value="2"/>
</dbReference>
<dbReference type="Pfam" id="PF13424">
    <property type="entry name" value="TPR_12"/>
    <property type="match status" value="1"/>
</dbReference>
<feature type="repeat" description="TPR" evidence="8">
    <location>
        <begin position="149"/>
        <end position="182"/>
    </location>
</feature>
<feature type="repeat" description="TPR" evidence="8">
    <location>
        <begin position="184"/>
        <end position="217"/>
    </location>
</feature>
<dbReference type="Pfam" id="PF13374">
    <property type="entry name" value="TPR_10"/>
    <property type="match status" value="1"/>
</dbReference>
<dbReference type="InterPro" id="IPR019734">
    <property type="entry name" value="TPR_rpt"/>
</dbReference>
<organism evidence="11">
    <name type="scientific">Planktothricoides raciborskii GIHE-MW2</name>
    <dbReference type="NCBI Taxonomy" id="2792601"/>
    <lineage>
        <taxon>Bacteria</taxon>
        <taxon>Bacillati</taxon>
        <taxon>Cyanobacteriota</taxon>
        <taxon>Cyanophyceae</taxon>
        <taxon>Oscillatoriophycideae</taxon>
        <taxon>Oscillatoriales</taxon>
        <taxon>Oscillatoriaceae</taxon>
        <taxon>Planktothricoides</taxon>
    </lineage>
</organism>
<feature type="compositionally biased region" description="Polar residues" evidence="9">
    <location>
        <begin position="476"/>
        <end position="487"/>
    </location>
</feature>
<evidence type="ECO:0000313" key="11">
    <source>
        <dbReference type="EMBL" id="XCM34821.1"/>
    </source>
</evidence>
<dbReference type="Gene3D" id="3.40.50.2000">
    <property type="entry name" value="Glycogen Phosphorylase B"/>
    <property type="match status" value="1"/>
</dbReference>
<feature type="compositionally biased region" description="Basic and acidic residues" evidence="9">
    <location>
        <begin position="109"/>
        <end position="129"/>
    </location>
</feature>
<dbReference type="GO" id="GO:0097363">
    <property type="term" value="F:protein O-acetylglucosaminyltransferase activity"/>
    <property type="evidence" value="ECO:0007669"/>
    <property type="project" value="UniProtKB-EC"/>
</dbReference>
<keyword evidence="5" id="KW-0808">Transferase</keyword>
<feature type="region of interest" description="Disordered" evidence="9">
    <location>
        <begin position="436"/>
        <end position="489"/>
    </location>
</feature>
<dbReference type="Pfam" id="PF13414">
    <property type="entry name" value="TPR_11"/>
    <property type="match status" value="1"/>
</dbReference>
<accession>A0AAU8J8F1</accession>
<comment type="pathway">
    <text evidence="1">Protein modification; protein glycosylation.</text>
</comment>
<comment type="similarity">
    <text evidence="2">Belongs to the glycosyltransferase 41 family. O-GlcNAc transferase subfamily.</text>
</comment>
<feature type="repeat" description="TPR" evidence="8">
    <location>
        <begin position="65"/>
        <end position="98"/>
    </location>
</feature>
<evidence type="ECO:0000256" key="5">
    <source>
        <dbReference type="ARBA" id="ARBA00022679"/>
    </source>
</evidence>
<sequence length="870" mass="97569">MINNHNNLQPQKFLAAIAQLQRLIQLKPDDAEAYKDLGNALQALGKLHEAKRAYSLAVEIQPDFAAAHANIGNIYYLQGELASAVEFYERAIAIIYQGTGNGEQGSRGAGERGSRGEKRKEERGKSKEENSLFSLLSPLPLIPSAPLLAGIYANLGNVRQQQGLLEEAVACWQQALAIDARFGSGLDWKLGNLLLSLGRYGEAIDCYEKLISLDEKRKQPDELAKLYSNLGTARLYDGQVEGAIAAFKQALEIQPDLAELHCNLGLATGRLAATSEDLLLASDRFQAAVSYFVRSLELKPRLIETHRGLFELIRTFQPGNWDLSSVRQAADQYYAFCRQLGQNEPAKVVAATAGAIAYLKSGNADIATKLLQEIEPQLSPEQWHPWLSEIIDLLYSSLLFCRNRLRDDLAGNSQISQLIGAQFSQYLSQVGAKHSENQLSPVSDRSSARMLRPSPSENQLSPVSDRSSARMLRPSPSENQLSPVSDRSSARMLRPYNNEMVKIGFISAHFRRHSVGWCSADIITELSQITPNIYLYQTEKTNSDDITDKFKQISAKFYQPSQLNTETQWRQIIKQIEEDELDILIDLDSLTIPRHAEILHCQPAPVCISWLGFDAPFISDKNYFLSDRHCHPSGVEPYYREQLLRMPDSFVAVSGFASEPVDRQSKRQEMGIDSSQVVYLCAAPATKLNPELALAQIKIVKQVSQSILIYKGIGDIQVIQSVYQAACAAENVSFERVKFLPRNRTEEEHRTIYQIADICLDSYPYNGGTHNLEALWFHLPVVTRFGEQFLARMGYSCLKTLGISAGLASSWEEYVAWGIKLGQDLNLRNSIREQLKKSQDPENLSPLWNPQKFAQDMYRIFQQLRGSEIK</sequence>
<keyword evidence="6" id="KW-0677">Repeat</keyword>
<feature type="domain" description="O-GlcNAc transferase C-terminal" evidence="10">
    <location>
        <begin position="497"/>
        <end position="651"/>
    </location>
</feature>
<keyword evidence="7 8" id="KW-0802">TPR repeat</keyword>
<dbReference type="EMBL" id="CP159837">
    <property type="protein sequence ID" value="XCM34821.1"/>
    <property type="molecule type" value="Genomic_DNA"/>
</dbReference>
<dbReference type="Gene3D" id="1.25.40.10">
    <property type="entry name" value="Tetratricopeptide repeat domain"/>
    <property type="match status" value="2"/>
</dbReference>
<feature type="repeat" description="TPR" evidence="8">
    <location>
        <begin position="224"/>
        <end position="257"/>
    </location>
</feature>
<dbReference type="AlphaFoldDB" id="A0AAU8J8F1"/>
<dbReference type="EC" id="2.4.1.255" evidence="3"/>
<dbReference type="SMART" id="SM00028">
    <property type="entry name" value="TPR"/>
    <property type="match status" value="6"/>
</dbReference>
<evidence type="ECO:0000256" key="7">
    <source>
        <dbReference type="ARBA" id="ARBA00022803"/>
    </source>
</evidence>
<feature type="domain" description="O-GlcNAc transferase C-terminal" evidence="10">
    <location>
        <begin position="665"/>
        <end position="857"/>
    </location>
</feature>
<evidence type="ECO:0000259" key="10">
    <source>
        <dbReference type="Pfam" id="PF13844"/>
    </source>
</evidence>
<dbReference type="InterPro" id="IPR029489">
    <property type="entry name" value="OGT/SEC/SPY_C"/>
</dbReference>
<dbReference type="PANTHER" id="PTHR44835">
    <property type="entry name" value="UDP-N-ACETYLGLUCOSAMINE--PEPTIDE N-ACETYLGLUCOSAMINYLTRANSFERASE SPINDLY-RELATED"/>
    <property type="match status" value="1"/>
</dbReference>
<proteinExistence type="inferred from homology"/>
<evidence type="ECO:0000256" key="6">
    <source>
        <dbReference type="ARBA" id="ARBA00022737"/>
    </source>
</evidence>
<evidence type="ECO:0000256" key="9">
    <source>
        <dbReference type="SAM" id="MobiDB-lite"/>
    </source>
</evidence>
<dbReference type="Gene3D" id="3.40.50.11380">
    <property type="match status" value="1"/>
</dbReference>
<dbReference type="PANTHER" id="PTHR44835:SF1">
    <property type="entry name" value="PROTEIN O-GLCNAC TRANSFERASE"/>
    <property type="match status" value="1"/>
</dbReference>
<evidence type="ECO:0000256" key="3">
    <source>
        <dbReference type="ARBA" id="ARBA00011970"/>
    </source>
</evidence>
<keyword evidence="4" id="KW-0328">Glycosyltransferase</keyword>
<dbReference type="InterPro" id="IPR051939">
    <property type="entry name" value="Glycosyltr_41/O-GlcNAc_trsf"/>
</dbReference>
<protein>
    <recommendedName>
        <fullName evidence="3">protein O-GlcNAc transferase</fullName>
        <ecNumber evidence="3">2.4.1.255</ecNumber>
    </recommendedName>
</protein>
<dbReference type="PROSITE" id="PS50293">
    <property type="entry name" value="TPR_REGION"/>
    <property type="match status" value="2"/>
</dbReference>
<evidence type="ECO:0000256" key="4">
    <source>
        <dbReference type="ARBA" id="ARBA00022676"/>
    </source>
</evidence>
<dbReference type="InterPro" id="IPR011990">
    <property type="entry name" value="TPR-like_helical_dom_sf"/>
</dbReference>
<dbReference type="SUPFAM" id="SSF48452">
    <property type="entry name" value="TPR-like"/>
    <property type="match status" value="1"/>
</dbReference>
<reference evidence="11" key="1">
    <citation type="submission" date="2024-07" db="EMBL/GenBank/DDBJ databases">
        <authorList>
            <person name="Kim Y.J."/>
            <person name="Jeong J.Y."/>
        </authorList>
    </citation>
    <scope>NUCLEOTIDE SEQUENCE</scope>
    <source>
        <strain evidence="11">GIHE-MW2</strain>
    </source>
</reference>
<feature type="region of interest" description="Disordered" evidence="9">
    <location>
        <begin position="102"/>
        <end position="129"/>
    </location>
</feature>
<dbReference type="PROSITE" id="PS50005">
    <property type="entry name" value="TPR"/>
    <property type="match status" value="5"/>
</dbReference>
<feature type="repeat" description="TPR" evidence="8">
    <location>
        <begin position="31"/>
        <end position="64"/>
    </location>
</feature>
<evidence type="ECO:0000256" key="8">
    <source>
        <dbReference type="PROSITE-ProRule" id="PRU00339"/>
    </source>
</evidence>
<gene>
    <name evidence="11" type="ORF">ABWT76_003462</name>
</gene>
<name>A0AAU8J8F1_9CYAN</name>
<dbReference type="RefSeq" id="WP_354634680.1">
    <property type="nucleotide sequence ID" value="NZ_CP159837.1"/>
</dbReference>
<evidence type="ECO:0000256" key="2">
    <source>
        <dbReference type="ARBA" id="ARBA00005386"/>
    </source>
</evidence>
<dbReference type="SUPFAM" id="SSF53756">
    <property type="entry name" value="UDP-Glycosyltransferase/glycogen phosphorylase"/>
    <property type="match status" value="1"/>
</dbReference>
<feature type="compositionally biased region" description="Polar residues" evidence="9">
    <location>
        <begin position="455"/>
        <end position="466"/>
    </location>
</feature>
<evidence type="ECO:0000256" key="1">
    <source>
        <dbReference type="ARBA" id="ARBA00004922"/>
    </source>
</evidence>